<dbReference type="Proteomes" id="UP001472677">
    <property type="component" value="Unassembled WGS sequence"/>
</dbReference>
<keyword evidence="2" id="KW-1185">Reference proteome</keyword>
<proteinExistence type="predicted"/>
<gene>
    <name evidence="1" type="ORF">V6N12_046037</name>
</gene>
<accession>A0ABR2G5F1</accession>
<evidence type="ECO:0000313" key="2">
    <source>
        <dbReference type="Proteomes" id="UP001472677"/>
    </source>
</evidence>
<evidence type="ECO:0000313" key="1">
    <source>
        <dbReference type="EMBL" id="KAK8593964.1"/>
    </source>
</evidence>
<name>A0ABR2G5F1_9ROSI</name>
<reference evidence="1 2" key="1">
    <citation type="journal article" date="2024" name="G3 (Bethesda)">
        <title>Genome assembly of Hibiscus sabdariffa L. provides insights into metabolisms of medicinal natural products.</title>
        <authorList>
            <person name="Kim T."/>
        </authorList>
    </citation>
    <scope>NUCLEOTIDE SEQUENCE [LARGE SCALE GENOMIC DNA]</scope>
    <source>
        <strain evidence="1">TK-2024</strain>
        <tissue evidence="1">Old leaves</tissue>
    </source>
</reference>
<dbReference type="EMBL" id="JBBPBM010000003">
    <property type="protein sequence ID" value="KAK8593964.1"/>
    <property type="molecule type" value="Genomic_DNA"/>
</dbReference>
<organism evidence="1 2">
    <name type="scientific">Hibiscus sabdariffa</name>
    <name type="common">roselle</name>
    <dbReference type="NCBI Taxonomy" id="183260"/>
    <lineage>
        <taxon>Eukaryota</taxon>
        <taxon>Viridiplantae</taxon>
        <taxon>Streptophyta</taxon>
        <taxon>Embryophyta</taxon>
        <taxon>Tracheophyta</taxon>
        <taxon>Spermatophyta</taxon>
        <taxon>Magnoliopsida</taxon>
        <taxon>eudicotyledons</taxon>
        <taxon>Gunneridae</taxon>
        <taxon>Pentapetalae</taxon>
        <taxon>rosids</taxon>
        <taxon>malvids</taxon>
        <taxon>Malvales</taxon>
        <taxon>Malvaceae</taxon>
        <taxon>Malvoideae</taxon>
        <taxon>Hibiscus</taxon>
    </lineage>
</organism>
<protein>
    <submittedName>
        <fullName evidence="1">Uncharacterized protein</fullName>
    </submittedName>
</protein>
<comment type="caution">
    <text evidence="1">The sequence shown here is derived from an EMBL/GenBank/DDBJ whole genome shotgun (WGS) entry which is preliminary data.</text>
</comment>
<sequence length="80" mass="8938">MVELPQSSNFREKYLQDKKTDSNVVLPVLKARSTEDIDLAFKQLNEGDNVEDVIVPSMIEKTQDHGDIKSNLPFVGGGFT</sequence>